<dbReference type="GO" id="GO:0005737">
    <property type="term" value="C:cytoplasm"/>
    <property type="evidence" value="ECO:0007669"/>
    <property type="project" value="TreeGrafter"/>
</dbReference>
<comment type="similarity">
    <text evidence="2 6">Belongs to the peroxisomal membrane protein PXMP2/4 family.</text>
</comment>
<sequence length="292" mass="31635">MASILRKLPLTAMESLRPPSRPIQFHTTSLRFQTPQARSCFGAIQFPPPSSVAFSKPSLSSGSDQKGLRSLNLLRLRALSDGDSGGGGDGGARGGGAGGAGGGGGGGEGEESGSDNSFFSWYLSALDKYPIITKAITSAILTLIGDLICQLVIDQVTKLDLRRTFVFTFLGLALVGPTLHVWYLYLSKLVTVKGATGAIARLCLDQFLFSPVFIGVFMSLLVTLEGKPSHVMPKLKQEWFSSVIANWQLWIPFQFLNFYFVPQKFQVLAANFVALAWNVILSFKAHKEVIIK</sequence>
<keyword evidence="3 6" id="KW-0812">Transmembrane</keyword>
<evidence type="ECO:0000256" key="4">
    <source>
        <dbReference type="ARBA" id="ARBA00022989"/>
    </source>
</evidence>
<dbReference type="InterPro" id="IPR007248">
    <property type="entry name" value="Mpv17_PMP22"/>
</dbReference>
<comment type="caution">
    <text evidence="8">The sequence shown here is derived from an EMBL/GenBank/DDBJ whole genome shotgun (WGS) entry which is preliminary data.</text>
</comment>
<evidence type="ECO:0000313" key="9">
    <source>
        <dbReference type="Proteomes" id="UP001151287"/>
    </source>
</evidence>
<feature type="compositionally biased region" description="Gly residues" evidence="7">
    <location>
        <begin position="83"/>
        <end position="107"/>
    </location>
</feature>
<dbReference type="AlphaFoldDB" id="A0A9Q0C7Z6"/>
<proteinExistence type="inferred from homology"/>
<dbReference type="GO" id="GO:0016020">
    <property type="term" value="C:membrane"/>
    <property type="evidence" value="ECO:0007669"/>
    <property type="project" value="UniProtKB-SubCell"/>
</dbReference>
<evidence type="ECO:0000256" key="1">
    <source>
        <dbReference type="ARBA" id="ARBA00004141"/>
    </source>
</evidence>
<feature type="transmembrane region" description="Helical" evidence="6">
    <location>
        <begin position="206"/>
        <end position="226"/>
    </location>
</feature>
<dbReference type="PANTHER" id="PTHR11266:SF80">
    <property type="entry name" value="PEROXISOMAL MEMBRANE PROTEIN 2"/>
    <property type="match status" value="1"/>
</dbReference>
<organism evidence="8 9">
    <name type="scientific">Rhynchospora breviuscula</name>
    <dbReference type="NCBI Taxonomy" id="2022672"/>
    <lineage>
        <taxon>Eukaryota</taxon>
        <taxon>Viridiplantae</taxon>
        <taxon>Streptophyta</taxon>
        <taxon>Embryophyta</taxon>
        <taxon>Tracheophyta</taxon>
        <taxon>Spermatophyta</taxon>
        <taxon>Magnoliopsida</taxon>
        <taxon>Liliopsida</taxon>
        <taxon>Poales</taxon>
        <taxon>Cyperaceae</taxon>
        <taxon>Cyperoideae</taxon>
        <taxon>Rhynchosporeae</taxon>
        <taxon>Rhynchospora</taxon>
    </lineage>
</organism>
<evidence type="ECO:0000256" key="5">
    <source>
        <dbReference type="ARBA" id="ARBA00023136"/>
    </source>
</evidence>
<keyword evidence="5 6" id="KW-0472">Membrane</keyword>
<keyword evidence="4 6" id="KW-1133">Transmembrane helix</keyword>
<feature type="transmembrane region" description="Helical" evidence="6">
    <location>
        <begin position="238"/>
        <end position="259"/>
    </location>
</feature>
<gene>
    <name evidence="8" type="ORF">LUZ63_013143</name>
</gene>
<feature type="transmembrane region" description="Helical" evidence="6">
    <location>
        <begin position="165"/>
        <end position="186"/>
    </location>
</feature>
<accession>A0A9Q0C7Z6</accession>
<keyword evidence="9" id="KW-1185">Reference proteome</keyword>
<dbReference type="OrthoDB" id="430207at2759"/>
<name>A0A9Q0C7Z6_9POAL</name>
<dbReference type="PANTHER" id="PTHR11266">
    <property type="entry name" value="PEROXISOMAL MEMBRANE PROTEIN 2, PXMP2 MPV17"/>
    <property type="match status" value="1"/>
</dbReference>
<comment type="subcellular location">
    <subcellularLocation>
        <location evidence="1">Membrane</location>
        <topology evidence="1">Multi-pass membrane protein</topology>
    </subcellularLocation>
</comment>
<evidence type="ECO:0000256" key="3">
    <source>
        <dbReference type="ARBA" id="ARBA00022692"/>
    </source>
</evidence>
<evidence type="ECO:0000313" key="8">
    <source>
        <dbReference type="EMBL" id="KAJ1688988.1"/>
    </source>
</evidence>
<feature type="region of interest" description="Disordered" evidence="7">
    <location>
        <begin position="82"/>
        <end position="112"/>
    </location>
</feature>
<dbReference type="Pfam" id="PF04117">
    <property type="entry name" value="Mpv17_PMP22"/>
    <property type="match status" value="1"/>
</dbReference>
<evidence type="ECO:0000256" key="7">
    <source>
        <dbReference type="SAM" id="MobiDB-lite"/>
    </source>
</evidence>
<protein>
    <submittedName>
        <fullName evidence="8">Uncharacterized protein</fullName>
    </submittedName>
</protein>
<dbReference type="Proteomes" id="UP001151287">
    <property type="component" value="Unassembled WGS sequence"/>
</dbReference>
<evidence type="ECO:0000256" key="2">
    <source>
        <dbReference type="ARBA" id="ARBA00006824"/>
    </source>
</evidence>
<dbReference type="EMBL" id="JAMQYH010000004">
    <property type="protein sequence ID" value="KAJ1688988.1"/>
    <property type="molecule type" value="Genomic_DNA"/>
</dbReference>
<reference evidence="8" key="1">
    <citation type="journal article" date="2022" name="Cell">
        <title>Repeat-based holocentromeres influence genome architecture and karyotype evolution.</title>
        <authorList>
            <person name="Hofstatter P.G."/>
            <person name="Thangavel G."/>
            <person name="Lux T."/>
            <person name="Neumann P."/>
            <person name="Vondrak T."/>
            <person name="Novak P."/>
            <person name="Zhang M."/>
            <person name="Costa L."/>
            <person name="Castellani M."/>
            <person name="Scott A."/>
            <person name="Toegelov H."/>
            <person name="Fuchs J."/>
            <person name="Mata-Sucre Y."/>
            <person name="Dias Y."/>
            <person name="Vanzela A.L.L."/>
            <person name="Huettel B."/>
            <person name="Almeida C.C.S."/>
            <person name="Simkova H."/>
            <person name="Souza G."/>
            <person name="Pedrosa-Harand A."/>
            <person name="Macas J."/>
            <person name="Mayer K.F.X."/>
            <person name="Houben A."/>
            <person name="Marques A."/>
        </authorList>
    </citation>
    <scope>NUCLEOTIDE SEQUENCE</scope>
    <source>
        <strain evidence="8">RhyBre1mFocal</strain>
    </source>
</reference>
<evidence type="ECO:0000256" key="6">
    <source>
        <dbReference type="RuleBase" id="RU363053"/>
    </source>
</evidence>